<accession>A0A1F7VC89</accession>
<dbReference type="GO" id="GO:0009435">
    <property type="term" value="P:NAD+ biosynthetic process"/>
    <property type="evidence" value="ECO:0007669"/>
    <property type="project" value="UniProtKB-UniPathway"/>
</dbReference>
<comment type="catalytic activity">
    <reaction evidence="12">
        <text>NAD(+) + ATP = ADP + NADP(+) + H(+)</text>
        <dbReference type="Rhea" id="RHEA:18629"/>
        <dbReference type="ChEBI" id="CHEBI:15378"/>
        <dbReference type="ChEBI" id="CHEBI:30616"/>
        <dbReference type="ChEBI" id="CHEBI:57540"/>
        <dbReference type="ChEBI" id="CHEBI:58349"/>
        <dbReference type="ChEBI" id="CHEBI:456216"/>
        <dbReference type="EC" id="2.7.1.23"/>
    </reaction>
</comment>
<dbReference type="Gene3D" id="2.60.200.30">
    <property type="entry name" value="Probable inorganic polyphosphate/atp-NAD kinase, domain 2"/>
    <property type="match status" value="1"/>
</dbReference>
<evidence type="ECO:0000256" key="13">
    <source>
        <dbReference type="ARBA" id="ARBA00048721"/>
    </source>
</evidence>
<dbReference type="InterPro" id="IPR017438">
    <property type="entry name" value="ATP-NAD_kinase_N"/>
</dbReference>
<dbReference type="Gene3D" id="3.40.50.620">
    <property type="entry name" value="HUPs"/>
    <property type="match status" value="1"/>
</dbReference>
<evidence type="ECO:0000313" key="16">
    <source>
        <dbReference type="Proteomes" id="UP000176593"/>
    </source>
</evidence>
<dbReference type="Proteomes" id="UP000176593">
    <property type="component" value="Unassembled WGS sequence"/>
</dbReference>
<dbReference type="InterPro" id="IPR017437">
    <property type="entry name" value="ATP-NAD_kinase_PpnK-typ_C"/>
</dbReference>
<keyword evidence="11" id="KW-0520">NAD</keyword>
<dbReference type="InterPro" id="IPR016064">
    <property type="entry name" value="NAD/diacylglycerol_kinase_sf"/>
</dbReference>
<comment type="function">
    <text evidence="1">Catalyzes the reversible adenylation of nicotinate mononucleotide (NaMN) to nicotinic acid adenine dinucleotide (NaAD).</text>
</comment>
<reference evidence="15 16" key="1">
    <citation type="journal article" date="2016" name="Nat. Commun.">
        <title>Thousands of microbial genomes shed light on interconnected biogeochemical processes in an aquifer system.</title>
        <authorList>
            <person name="Anantharaman K."/>
            <person name="Brown C.T."/>
            <person name="Hug L.A."/>
            <person name="Sharon I."/>
            <person name="Castelle C.J."/>
            <person name="Probst A.J."/>
            <person name="Thomas B.C."/>
            <person name="Singh A."/>
            <person name="Wilkins M.J."/>
            <person name="Karaoz U."/>
            <person name="Brodie E.L."/>
            <person name="Williams K.H."/>
            <person name="Hubbard S.S."/>
            <person name="Banfield J.F."/>
        </authorList>
    </citation>
    <scope>NUCLEOTIDE SEQUENCE [LARGE SCALE GENOMIC DNA]</scope>
</reference>
<dbReference type="GO" id="GO:0005524">
    <property type="term" value="F:ATP binding"/>
    <property type="evidence" value="ECO:0007669"/>
    <property type="project" value="UniProtKB-KW"/>
</dbReference>
<keyword evidence="4" id="KW-0662">Pyridine nucleotide biosynthesis</keyword>
<dbReference type="SUPFAM" id="SSF111331">
    <property type="entry name" value="NAD kinase/diacylglycerol kinase-like"/>
    <property type="match status" value="1"/>
</dbReference>
<evidence type="ECO:0000256" key="1">
    <source>
        <dbReference type="ARBA" id="ARBA00002324"/>
    </source>
</evidence>
<evidence type="ECO:0000256" key="4">
    <source>
        <dbReference type="ARBA" id="ARBA00022642"/>
    </source>
</evidence>
<dbReference type="PANTHER" id="PTHR39321:SF3">
    <property type="entry name" value="PHOSPHOPANTETHEINE ADENYLYLTRANSFERASE"/>
    <property type="match status" value="1"/>
</dbReference>
<keyword evidence="5" id="KW-0808">Transferase</keyword>
<comment type="catalytic activity">
    <reaction evidence="13">
        <text>nicotinate beta-D-ribonucleotide + ATP + H(+) = deamido-NAD(+) + diphosphate</text>
        <dbReference type="Rhea" id="RHEA:22860"/>
        <dbReference type="ChEBI" id="CHEBI:15378"/>
        <dbReference type="ChEBI" id="CHEBI:30616"/>
        <dbReference type="ChEBI" id="CHEBI:33019"/>
        <dbReference type="ChEBI" id="CHEBI:57502"/>
        <dbReference type="ChEBI" id="CHEBI:58437"/>
        <dbReference type="EC" id="2.7.7.18"/>
    </reaction>
</comment>
<dbReference type="Pfam" id="PF01467">
    <property type="entry name" value="CTP_transf_like"/>
    <property type="match status" value="1"/>
</dbReference>
<comment type="caution">
    <text evidence="15">The sequence shown here is derived from an EMBL/GenBank/DDBJ whole genome shotgun (WGS) entry which is preliminary data.</text>
</comment>
<evidence type="ECO:0000256" key="6">
    <source>
        <dbReference type="ARBA" id="ARBA00022695"/>
    </source>
</evidence>
<keyword evidence="10" id="KW-0521">NADP</keyword>
<evidence type="ECO:0000256" key="7">
    <source>
        <dbReference type="ARBA" id="ARBA00022741"/>
    </source>
</evidence>
<comment type="pathway">
    <text evidence="2">Cofactor biosynthesis; NAD(+) biosynthesis; deamido-NAD(+) from nicotinate D-ribonucleotide: step 1/1.</text>
</comment>
<evidence type="ECO:0000256" key="2">
    <source>
        <dbReference type="ARBA" id="ARBA00005019"/>
    </source>
</evidence>
<dbReference type="InterPro" id="IPR014729">
    <property type="entry name" value="Rossmann-like_a/b/a_fold"/>
</dbReference>
<organism evidence="15 16">
    <name type="scientific">Candidatus Uhrbacteria bacterium RIFCSPLOWO2_02_FULL_48_18</name>
    <dbReference type="NCBI Taxonomy" id="1802408"/>
    <lineage>
        <taxon>Bacteria</taxon>
        <taxon>Candidatus Uhriibacteriota</taxon>
    </lineage>
</organism>
<dbReference type="GO" id="GO:0051287">
    <property type="term" value="F:NAD binding"/>
    <property type="evidence" value="ECO:0007669"/>
    <property type="project" value="UniProtKB-ARBA"/>
</dbReference>
<dbReference type="UniPathway" id="UPA00253">
    <property type="reaction ID" value="UER00332"/>
</dbReference>
<dbReference type="CDD" id="cd02165">
    <property type="entry name" value="NMNAT"/>
    <property type="match status" value="1"/>
</dbReference>
<evidence type="ECO:0000259" key="14">
    <source>
        <dbReference type="Pfam" id="PF01467"/>
    </source>
</evidence>
<keyword evidence="7" id="KW-0547">Nucleotide-binding</keyword>
<proteinExistence type="predicted"/>
<evidence type="ECO:0000256" key="10">
    <source>
        <dbReference type="ARBA" id="ARBA00022857"/>
    </source>
</evidence>
<name>A0A1F7VC89_9BACT</name>
<gene>
    <name evidence="15" type="ORF">A3I41_00095</name>
</gene>
<dbReference type="GO" id="GO:0004515">
    <property type="term" value="F:nicotinate-nucleotide adenylyltransferase activity"/>
    <property type="evidence" value="ECO:0007669"/>
    <property type="project" value="UniProtKB-EC"/>
</dbReference>
<dbReference type="Pfam" id="PF01513">
    <property type="entry name" value="NAD_kinase"/>
    <property type="match status" value="1"/>
</dbReference>
<evidence type="ECO:0000313" key="15">
    <source>
        <dbReference type="EMBL" id="OGL88119.1"/>
    </source>
</evidence>
<dbReference type="AlphaFoldDB" id="A0A1F7VC89"/>
<keyword evidence="8" id="KW-0418">Kinase</keyword>
<evidence type="ECO:0000256" key="9">
    <source>
        <dbReference type="ARBA" id="ARBA00022840"/>
    </source>
</evidence>
<dbReference type="GO" id="GO:0003951">
    <property type="term" value="F:NAD+ kinase activity"/>
    <property type="evidence" value="ECO:0007669"/>
    <property type="project" value="UniProtKB-EC"/>
</dbReference>
<evidence type="ECO:0000256" key="3">
    <source>
        <dbReference type="ARBA" id="ARBA00012389"/>
    </source>
</evidence>
<dbReference type="GO" id="GO:0006741">
    <property type="term" value="P:NADP+ biosynthetic process"/>
    <property type="evidence" value="ECO:0007669"/>
    <property type="project" value="InterPro"/>
</dbReference>
<dbReference type="PANTHER" id="PTHR39321">
    <property type="entry name" value="NICOTINATE-NUCLEOTIDE ADENYLYLTRANSFERASE-RELATED"/>
    <property type="match status" value="1"/>
</dbReference>
<feature type="domain" description="Cytidyltransferase-like" evidence="14">
    <location>
        <begin position="6"/>
        <end position="173"/>
    </location>
</feature>
<protein>
    <recommendedName>
        <fullName evidence="3">nicotinate-nucleotide adenylyltransferase</fullName>
        <ecNumber evidence="3">2.7.7.18</ecNumber>
    </recommendedName>
</protein>
<dbReference type="InterPro" id="IPR004821">
    <property type="entry name" value="Cyt_trans-like"/>
</dbReference>
<evidence type="ECO:0000256" key="8">
    <source>
        <dbReference type="ARBA" id="ARBA00022777"/>
    </source>
</evidence>
<dbReference type="EC" id="2.7.7.18" evidence="3"/>
<dbReference type="InterPro" id="IPR002504">
    <property type="entry name" value="NADK"/>
</dbReference>
<dbReference type="Gene3D" id="3.40.50.10330">
    <property type="entry name" value="Probable inorganic polyphosphate/atp-NAD kinase, domain 1"/>
    <property type="match status" value="1"/>
</dbReference>
<dbReference type="EMBL" id="MGEQ01000001">
    <property type="protein sequence ID" value="OGL88119.1"/>
    <property type="molecule type" value="Genomic_DNA"/>
</dbReference>
<evidence type="ECO:0000256" key="11">
    <source>
        <dbReference type="ARBA" id="ARBA00023027"/>
    </source>
</evidence>
<evidence type="ECO:0000256" key="12">
    <source>
        <dbReference type="ARBA" id="ARBA00047925"/>
    </source>
</evidence>
<sequence>MPKIFLYGGSFNPPGLHHEAIVQKLASKLGPDDRLIVLPCGPRPDKETTNDLSLASRAALCDLAFGRIPRVEIDLTDLEQSVFTRSFDIDQRYRALYPNHEICHVIGADIVAGGAHGLSEIHRTWFCGQEVWNTLHFLVHMRHGIECVPEDLPPHHTIIEPTLRGSSSEIRERIFRHQSIDDLVSPAIGQYIARHQLFTGRIMRGPAEFQETLRPLVVANDRNESTVAIGKRLSDAFQTPIGEHNCIVVIGGDGFMLHTIRRLWRDHVPFLGLNRGTKGFLLNDFDETKIVDQLQSHLELKTYTESLLYIEAESVDGTQSNMLAFNDAWVDRLSGQTIWTRVLMNGEVKFDPIMSDIMLVSTAAGSTGYAYRMGGSRLIPGTQMLQLVGSCVCSHHWKNEPLPIETSIRFEAMNQEKRPMRGFCDGVALGELNWMNIRRSATATAELAFFPETDLQRRISEL</sequence>
<keyword evidence="9" id="KW-0067">ATP-binding</keyword>
<evidence type="ECO:0000256" key="5">
    <source>
        <dbReference type="ARBA" id="ARBA00022679"/>
    </source>
</evidence>
<dbReference type="SUPFAM" id="SSF52374">
    <property type="entry name" value="Nucleotidylyl transferase"/>
    <property type="match status" value="1"/>
</dbReference>
<keyword evidence="6" id="KW-0548">Nucleotidyltransferase</keyword>
<dbReference type="InterPro" id="IPR005248">
    <property type="entry name" value="NadD/NMNAT"/>
</dbReference>